<sequence>MKKILSLFIFVFATIYAHAQCEDHILETLKQTKVSYFQYVSEGGNANIYISYPFAGTTYKAIDDATGTEYTAVNSPLVNTMVIPVGVVNSARTFTLKMENGTCSVTHSEKPYIRPHAAPYLAIRMQNEWCASSGAIFFEMIGTGVNASDYNYYIKKENETHYNPTLLNPSEGVTNLISGKYIVKAILKNPPHTEYEQVGNILPFDRKIEFDLKTFGGVCDNRPSIKVNVKRGAYPLWYSVYDKTGTTLIRPDQLSPVFEGLDPKTEYKVFVKDFCSVGGGNAENKNIITVDNQFKIWGVSTEGNWGGGLLLQTFNYNRNPCPTSMNIDYRFKGENLHLQLPDRIPLPMRIQYTLTSPSGKAYSDDLQINTIDEFNKHIGIDQRHSLFVLRFRKFEIPNVGSSIAVEYGRWNFSANVTYCGQTINATGTANYGGLQEQLDKDSRLTTFFDVERDNQGVISDQCKEKVGIRTISSWNHQQVYCILEKYPACFNPLAAGFFKLTQFGNKYVKGPGRMYDFFLIAAGKACAGEYEFRFVNLCGNEITRSITIVETEKERYGNYNITEYASCITEDMQWDRSNVIISHSRLPITELTLISFSGDHSLLPNGITIPHTFNLNEIWVKSDVFEIQNLPLGEYIFELKNNCDKTNQLKIRLNKEEKPKITSFKNGCNNVIKLENNHYGHKKNLSYILQHFQEADGVWKNVDYFNGRIREIVLDDIKLPRFGRYRVIRNVSGYTTCQMVLKEFNFGSDLTIEGITGFVCGGNTYQVGVVASGGNPPYTFEITEKDGVATSILGNGNFFTNIIANGTTQYTIKVTDACLAQRTYNFTISNLIPFSIASDKDKYCEGNSAILSVPDMGNDVTYQWFREDAPTTILSNTRILEIPSVTADDFVHKYKVKVSISHHDNAVRNCVERDYEFLLVKETDIFLPTLTPDMAQSRQICLGNAINNYNLKTQLFPTAPDGGVIKSKDGVFHVPSNHIIALRNEWQQFLSPRFFVYSFTNKCGESVAIEASLQVVEHTPDIRFNANLVLCKGQYTHFDYAQLQQLLIDSNPTVSQFATRQIIWYATITDAQNEVNPITNMAHPISVPTSVYFRSKESNRCTSNLQRVSISEVDANPAHLKDITLKSCDPITPNDVGLAVWRGEHHNIIVYLVEGTTETELPRAYQLRYDETYIYRYRKGNCLSNPHQVILEKSTPPTILNCPSDIEVFAEIGKCTAQVYWTEPTASDDCTNPPMMTQTHHSGDVFDIGTHTVNYVFKDVAGNTATCTFNVTVKARSVDLQTHSRYTDGAGNTITQLNIGQQFFYEISYQNVGQENIRNTTLSVTLPDHPLVEVSGTPDMSDAAPGGIAPTYTVVGNVYTFTLPQGSLLTGGNPRAIRIALQLKGNCTDLGKPCANYLKSQYQFQYEGGNQDCAAPPQTQSGEKDIQVTTESCIRSELFCPGDTMTLTAAEGFTTYRWYKDGVLIPSATTNTLVVNTPGVYRVEKQITCQGVTVVSTETINYVATSGVTDPLRPIADGGAICTSNGQWTSHFILCNEPQRQITLNYVNTPNIEWQKLNTGCNNLGFNCPNPDNGCWTTFHNGTSFIADQTGEYRLKISTATGCDAFFYFNVYKNNLEGQVTQSDYTDYQPGHINIEMETVGLEYTYVLKNTAGQVVAGPVTKTNVSESWRHTFGNLQEGDYVVEVSSPQLPNSCIFTQNVRINKVTKLTMKATFIAWTGCNEVKIRFEAQGGKQPYKFAIWSIDGVALYNDFVNIPASAFIATIAEGESYVEALIPNITQPGRYLFVVQDQDQRSALQAQDEAILIEPEGLYGFRFDLTHIACGSNPDSGAVQTHFERQQNRTTKLYRIDTNAHRVYIDTNSTGIYTGLIAGNYEMEISIVIGTETCIYKKPFTINEAENTLKAFAGVVEDIACDTQTPAGYKVAINNVSGGTGGYQYDFGKGYSTSNVGYVSGSTTVYVKDSAGCTLPLEVVITPTEIPAVSFTPVSYNCNGYGTFTVTTSATTPLMYQYQVDDLPKQDAPVIGPLAPRATPYNITVHYTPAPGAGTTPNYLFKEDFGSGDDLCDGTILYLGCKTNEALEDGFYTVTQQVAPNAQWVNPTPTDASGVANGRYLAVMQQTTNGNSGIIYHKTIGNIVANENLYVSVKLHNLLATSLTAGTHPHIVLDFVAADGSLIARRDLGVLPANGNWQTLSATFNATDLTGITQASFQIRNISPGATLGNDLALDDIVIWQNTKYCKAQVSKPVIIEAGKEMATQLLSTLGVRCVGDANGSLQGKITAGTLPTSVEYSIDNQNTWTTIAVAPDGTFSVSGLQAVNGALLYVRDPNDTACVSAFNYSISAPQTMSITTQIIKKIDCQAAPHNGATVKATASGGTTPYLNYQYKLSSATSWTTIVPTQNEALLTHLTAGDYQILVTDQNGCTQSATFTIEDKRQVVFDAIETYCYQGGNSAKIAIQVQDGNSTQYQYSSDGGTSWTDFTQATYEFTHLSAGTYDIWVRDQLGCSSNTTVVIAPQLQMEVRQTQDLDCRGNDAIFELSALGGKGTKTFSVSTDNGNTFTIIAALTATTARYTTNTSGNFIFKVQDEIRPDGFTRCQALSKTYKVSNEPPRWKPDFTIGKKDVACAGEATGQIVASINDIDTNSGQAPYTINVYEDDGTGNPIRATQYGLFNLQAKKYVVIIEDAKGCESVPTPIEIGQTPALNLTITPTQITCVSGAGISLGKVDITLGTGGTAPFEVKIFKLGTAGMVHNATANNNETITKEGLNFGDYHVVITDATHCQKVEDFSISAYTDIIITATPTTQPIGCTAGSGAIQVSAYNTAGNAIGTGNFYFAVYTPGLTYTPGDPQWHLGNTATINLPGGGTAQGATYEFTNLTPGVTYVFAVYDQDTRCMYFQPSTLAVPTQSTLKINDFKTENVKCQGESNGKATFSLSGQKTSTTSINYQVFTYPDNTPVGAVQNRTAPYSNITVGGLSAGEYYIVFTEMHNANEDCVNATAPFKINQPLTQLNVTAQNPIAVNCKPNSGRIVTTVSGGVAPYQYFYNTTGTAPTHTDWATTTDSSVKQVSTAGTWYVFVKDQAGCVKQVTSDVAQDPEPQIASVSIDDLCSASGKYTLRVKLAQKGTGTHYYRLNGTVPTAVDWINTDTFLITEVLPSTTPYSIQVIDGNNCSADTHLTVNAPIAFQVKIDKTLDCTATPDATIKIENISGGNGTYFYSIDRVVLVDDPDNPTAPAESYVTHTPRTSVTLTPITVAINKAGDYVVHVFDSQTATCPVKKRITIEAKKQPKMTITAVTDEKCHTGTLPGTGSISVAVANNGEGPFKIEITQVKDLATGITTPLSVVPILGYNATFNGLKGSQNGMLYTIKATAQANECTHEIEQIIVAPPALSIATDALTKSEYSCEATPKLPTLSLDLSKISGGTPPYTRFVFVDQTTGAVLQDSNATTYTLAHLNGGSFYLTLYDANGCDISTPPVTIAPTLLIDKINVGVNTAITCEQNEIISVSITTTPAYASITPQPNIVYTISDALSGSTIHTQSVATTTYTFPALPVGQYVIKAQNQITQCEVATTHTVLKPDTFIVSPSDAQAVTCHEGDNGSIKITFVDTFLGDGDQALLGFSYQIVNAITDAPVHSQTLPAGTTHVIYNNLQAGTYKVRATSTHNQCHTPWAQFSIRQSQTPIAITAQETFGVTCNNDRGEILVSVTGGQAPYTVTLSAPGVTPQIQNNVDHKTLFTGLSAGAGTLTYTIAVRDSQGCETFSGNNQVTLVKPQTVSATIEVSPITCIGANNGSIQVKNTQGGSGEGTYHYILKNVTTSVSTPPQIQPLFEKLTPGEYTLIITDAWNCDVNISGITLQEPQPITMEITHSDLIVCYGANDTGFVQVAISGGTPNYHLILKNADTGAQLRSITGVVSTTTIDNLVPNINYEILVTDKNGCVMTQTHTFNLTQMPNITANASQSENCFNDNYKTDIQVRFPKAIDFTKVKYNLNSNDPTTAVPFGRTNENVAFIDLFDATIPSQYITIFYQDTVKGQTKTCSYTTQFKVVNRQSLSLTQVNNEALNTIEVKATGGVTPYQYYFNGNNQGDNPIYQVRIDDPEQIDPNTGKKLKQVNVIVQDAVGCTKTMTITLEYIDIQIPNFFTPDGDGFNDNWAPKNTQNYPYIQTHIFDRYGRKITTINQKQKWDGTYNKKQLPSGDYWYIIEINDNLDKRKFKGNFTLYR</sequence>
<dbReference type="InterPro" id="IPR043555">
    <property type="entry name" value="SRPX-like"/>
</dbReference>
<evidence type="ECO:0000256" key="1">
    <source>
        <dbReference type="ARBA" id="ARBA00022737"/>
    </source>
</evidence>
<accession>A0A250G4K3</accession>
<feature type="domain" description="HYR" evidence="3">
    <location>
        <begin position="1192"/>
        <end position="1275"/>
    </location>
</feature>
<dbReference type="InterPro" id="IPR025667">
    <property type="entry name" value="SprB_repeat"/>
</dbReference>
<evidence type="ECO:0000256" key="2">
    <source>
        <dbReference type="SAM" id="SignalP"/>
    </source>
</evidence>
<dbReference type="NCBIfam" id="TIGR04131">
    <property type="entry name" value="Bac_Flav_CTERM"/>
    <property type="match status" value="1"/>
</dbReference>
<dbReference type="Gene3D" id="2.60.40.10">
    <property type="entry name" value="Immunoglobulins"/>
    <property type="match status" value="2"/>
</dbReference>
<protein>
    <recommendedName>
        <fullName evidence="3">HYR domain-containing protein</fullName>
    </recommendedName>
</protein>
<gene>
    <name evidence="4" type="ORF">CGC56_02750</name>
</gene>
<dbReference type="PROSITE" id="PS50825">
    <property type="entry name" value="HYR"/>
    <property type="match status" value="1"/>
</dbReference>
<dbReference type="InterPro" id="IPR026341">
    <property type="entry name" value="T9SS_type_B"/>
</dbReference>
<evidence type="ECO:0000313" key="5">
    <source>
        <dbReference type="Proteomes" id="UP000243136"/>
    </source>
</evidence>
<organism evidence="4 5">
    <name type="scientific">Capnocytophaga canimorsus</name>
    <dbReference type="NCBI Taxonomy" id="28188"/>
    <lineage>
        <taxon>Bacteria</taxon>
        <taxon>Pseudomonadati</taxon>
        <taxon>Bacteroidota</taxon>
        <taxon>Flavobacteriia</taxon>
        <taxon>Flavobacteriales</taxon>
        <taxon>Flavobacteriaceae</taxon>
        <taxon>Capnocytophaga</taxon>
    </lineage>
</organism>
<name>A0A250G4K3_9FLAO</name>
<feature type="chain" id="PRO_5012060774" description="HYR domain-containing protein" evidence="2">
    <location>
        <begin position="20"/>
        <end position="4216"/>
    </location>
</feature>
<dbReference type="Pfam" id="PF13585">
    <property type="entry name" value="CHU_C"/>
    <property type="match status" value="1"/>
</dbReference>
<dbReference type="InterPro" id="IPR003410">
    <property type="entry name" value="HYR_dom"/>
</dbReference>
<keyword evidence="1" id="KW-0677">Repeat</keyword>
<dbReference type="PANTHER" id="PTHR46343:SF2">
    <property type="entry name" value="SUSHI_VON WILLEBRAND FACTOR TYPE A_EGF_PENTRAXIN DOMAIN-CONTAINING 1"/>
    <property type="match status" value="1"/>
</dbReference>
<dbReference type="EMBL" id="CP022388">
    <property type="protein sequence ID" value="ATA91176.1"/>
    <property type="molecule type" value="Genomic_DNA"/>
</dbReference>
<reference evidence="5" key="1">
    <citation type="submission" date="2017-06" db="EMBL/GenBank/DDBJ databases">
        <title>Capnocytophaga spp. assemblies.</title>
        <authorList>
            <person name="Gulvik C.A."/>
        </authorList>
    </citation>
    <scope>NUCLEOTIDE SEQUENCE [LARGE SCALE GENOMIC DNA]</scope>
    <source>
        <strain evidence="5">H5594</strain>
    </source>
</reference>
<proteinExistence type="predicted"/>
<dbReference type="RefSeq" id="WP_095916771.1">
    <property type="nucleotide sequence ID" value="NZ_CP022388.1"/>
</dbReference>
<dbReference type="Pfam" id="PF13573">
    <property type="entry name" value="SprB"/>
    <property type="match status" value="2"/>
</dbReference>
<dbReference type="InterPro" id="IPR013783">
    <property type="entry name" value="Ig-like_fold"/>
</dbReference>
<feature type="signal peptide" evidence="2">
    <location>
        <begin position="1"/>
        <end position="19"/>
    </location>
</feature>
<dbReference type="Proteomes" id="UP000243136">
    <property type="component" value="Chromosome"/>
</dbReference>
<keyword evidence="2" id="KW-0732">Signal</keyword>
<dbReference type="PANTHER" id="PTHR46343">
    <property type="entry name" value="HYR DOMAIN-CONTAINING PROTEIN"/>
    <property type="match status" value="1"/>
</dbReference>
<evidence type="ECO:0000259" key="3">
    <source>
        <dbReference type="PROSITE" id="PS50825"/>
    </source>
</evidence>
<dbReference type="Pfam" id="PF02494">
    <property type="entry name" value="HYR"/>
    <property type="match status" value="1"/>
</dbReference>
<evidence type="ECO:0000313" key="4">
    <source>
        <dbReference type="EMBL" id="ATA91176.1"/>
    </source>
</evidence>